<evidence type="ECO:0000259" key="9">
    <source>
        <dbReference type="PROSITE" id="PS50893"/>
    </source>
</evidence>
<comment type="similarity">
    <text evidence="2">Belongs to the ABC transporter superfamily.</text>
</comment>
<dbReference type="Gene3D" id="3.40.50.300">
    <property type="entry name" value="P-loop containing nucleotide triphosphate hydrolases"/>
    <property type="match status" value="1"/>
</dbReference>
<dbReference type="PROSITE" id="PS50929">
    <property type="entry name" value="ABC_TM1F"/>
    <property type="match status" value="1"/>
</dbReference>
<dbReference type="InterPro" id="IPR039421">
    <property type="entry name" value="Type_1_exporter"/>
</dbReference>
<dbReference type="InterPro" id="IPR003439">
    <property type="entry name" value="ABC_transporter-like_ATP-bd"/>
</dbReference>
<dbReference type="GO" id="GO:0005524">
    <property type="term" value="F:ATP binding"/>
    <property type="evidence" value="ECO:0007669"/>
    <property type="project" value="UniProtKB-KW"/>
</dbReference>
<dbReference type="Gene3D" id="1.20.1560.10">
    <property type="entry name" value="ABC transporter type 1, transmembrane domain"/>
    <property type="match status" value="1"/>
</dbReference>
<protein>
    <submittedName>
        <fullName evidence="11">Type I secretion system permease/ATPase</fullName>
    </submittedName>
</protein>
<evidence type="ECO:0000256" key="3">
    <source>
        <dbReference type="ARBA" id="ARBA00022692"/>
    </source>
</evidence>
<dbReference type="GO" id="GO:0030253">
    <property type="term" value="P:protein secretion by the type I secretion system"/>
    <property type="evidence" value="ECO:0007669"/>
    <property type="project" value="InterPro"/>
</dbReference>
<dbReference type="InterPro" id="IPR010128">
    <property type="entry name" value="ATPase_T1SS_PrtD-like"/>
</dbReference>
<dbReference type="PANTHER" id="PTHR24221">
    <property type="entry name" value="ATP-BINDING CASSETTE SUB-FAMILY B"/>
    <property type="match status" value="1"/>
</dbReference>
<dbReference type="Pfam" id="PF00664">
    <property type="entry name" value="ABC_membrane"/>
    <property type="match status" value="1"/>
</dbReference>
<dbReference type="InterPro" id="IPR027417">
    <property type="entry name" value="P-loop_NTPase"/>
</dbReference>
<dbReference type="GO" id="GO:0140359">
    <property type="term" value="F:ABC-type transporter activity"/>
    <property type="evidence" value="ECO:0007669"/>
    <property type="project" value="InterPro"/>
</dbReference>
<dbReference type="InterPro" id="IPR011527">
    <property type="entry name" value="ABC1_TM_dom"/>
</dbReference>
<dbReference type="RefSeq" id="WP_112125365.1">
    <property type="nucleotide sequence ID" value="NZ_QMBQ01000001.1"/>
</dbReference>
<dbReference type="InterPro" id="IPR003593">
    <property type="entry name" value="AAA+_ATPase"/>
</dbReference>
<gene>
    <name evidence="11" type="ORF">DPM35_00300</name>
</gene>
<dbReference type="GO" id="GO:0005886">
    <property type="term" value="C:plasma membrane"/>
    <property type="evidence" value="ECO:0007669"/>
    <property type="project" value="UniProtKB-SubCell"/>
</dbReference>
<comment type="caution">
    <text evidence="11">The sequence shown here is derived from an EMBL/GenBank/DDBJ whole genome shotgun (WGS) entry which is preliminary data.</text>
</comment>
<feature type="transmembrane region" description="Helical" evidence="8">
    <location>
        <begin position="26"/>
        <end position="48"/>
    </location>
</feature>
<dbReference type="PROSITE" id="PS00211">
    <property type="entry name" value="ABC_TRANSPORTER_1"/>
    <property type="match status" value="1"/>
</dbReference>
<evidence type="ECO:0000256" key="6">
    <source>
        <dbReference type="ARBA" id="ARBA00022989"/>
    </source>
</evidence>
<keyword evidence="12" id="KW-1185">Reference proteome</keyword>
<dbReference type="AlphaFoldDB" id="A0A330H1G5"/>
<evidence type="ECO:0000313" key="11">
    <source>
        <dbReference type="EMBL" id="RAZ79784.1"/>
    </source>
</evidence>
<dbReference type="PROSITE" id="PS50893">
    <property type="entry name" value="ABC_TRANSPORTER_2"/>
    <property type="match status" value="1"/>
</dbReference>
<feature type="transmembrane region" description="Helical" evidence="8">
    <location>
        <begin position="249"/>
        <end position="271"/>
    </location>
</feature>
<dbReference type="InterPro" id="IPR017871">
    <property type="entry name" value="ABC_transporter-like_CS"/>
</dbReference>
<reference evidence="11 12" key="1">
    <citation type="submission" date="2018-07" db="EMBL/GenBank/DDBJ databases">
        <title>Diversity of Mesorhizobium strains in Brazil.</title>
        <authorList>
            <person name="Helene L.C.F."/>
            <person name="Dall'Agnol R."/>
            <person name="Delamuta J.R.M."/>
            <person name="Hungria M."/>
        </authorList>
    </citation>
    <scope>NUCLEOTIDE SEQUENCE [LARGE SCALE GENOMIC DNA]</scope>
    <source>
        <strain evidence="11 12">CNPSo 3140</strain>
    </source>
</reference>
<dbReference type="SUPFAM" id="SSF52540">
    <property type="entry name" value="P-loop containing nucleoside triphosphate hydrolases"/>
    <property type="match status" value="1"/>
</dbReference>
<keyword evidence="3 8" id="KW-0812">Transmembrane</keyword>
<evidence type="ECO:0000256" key="1">
    <source>
        <dbReference type="ARBA" id="ARBA00004651"/>
    </source>
</evidence>
<dbReference type="GO" id="GO:0030256">
    <property type="term" value="C:type I protein secretion system complex"/>
    <property type="evidence" value="ECO:0007669"/>
    <property type="project" value="InterPro"/>
</dbReference>
<dbReference type="GO" id="GO:0034040">
    <property type="term" value="F:ATPase-coupled lipid transmembrane transporter activity"/>
    <property type="evidence" value="ECO:0007669"/>
    <property type="project" value="TreeGrafter"/>
</dbReference>
<keyword evidence="7 8" id="KW-0472">Membrane</keyword>
<dbReference type="NCBIfam" id="TIGR01842">
    <property type="entry name" value="type_I_sec_PrtD"/>
    <property type="match status" value="1"/>
</dbReference>
<feature type="transmembrane region" description="Helical" evidence="8">
    <location>
        <begin position="60"/>
        <end position="80"/>
    </location>
</feature>
<evidence type="ECO:0000256" key="8">
    <source>
        <dbReference type="SAM" id="Phobius"/>
    </source>
</evidence>
<dbReference type="OrthoDB" id="9808328at2"/>
<dbReference type="Pfam" id="PF00005">
    <property type="entry name" value="ABC_tran"/>
    <property type="match status" value="1"/>
</dbReference>
<dbReference type="SMART" id="SM00382">
    <property type="entry name" value="AAA"/>
    <property type="match status" value="1"/>
</dbReference>
<keyword evidence="4" id="KW-0547">Nucleotide-binding</keyword>
<name>A0A330H1G5_9HYPH</name>
<evidence type="ECO:0000313" key="12">
    <source>
        <dbReference type="Proteomes" id="UP000251956"/>
    </source>
</evidence>
<keyword evidence="5" id="KW-0067">ATP-binding</keyword>
<evidence type="ECO:0000256" key="5">
    <source>
        <dbReference type="ARBA" id="ARBA00022840"/>
    </source>
</evidence>
<accession>A0A330H1G5</accession>
<feature type="domain" description="ABC transporter" evidence="9">
    <location>
        <begin position="326"/>
        <end position="562"/>
    </location>
</feature>
<evidence type="ECO:0000256" key="7">
    <source>
        <dbReference type="ARBA" id="ARBA00023136"/>
    </source>
</evidence>
<comment type="subcellular location">
    <subcellularLocation>
        <location evidence="1">Cell membrane</location>
        <topology evidence="1">Multi-pass membrane protein</topology>
    </subcellularLocation>
</comment>
<keyword evidence="6 8" id="KW-1133">Transmembrane helix</keyword>
<evidence type="ECO:0000256" key="2">
    <source>
        <dbReference type="ARBA" id="ARBA00005417"/>
    </source>
</evidence>
<dbReference type="Proteomes" id="UP000251956">
    <property type="component" value="Unassembled WGS sequence"/>
</dbReference>
<feature type="domain" description="ABC transmembrane type-1" evidence="10">
    <location>
        <begin position="26"/>
        <end position="295"/>
    </location>
</feature>
<organism evidence="11 12">
    <name type="scientific">Mesorhizobium atlanticum</name>
    <dbReference type="NCBI Taxonomy" id="2233532"/>
    <lineage>
        <taxon>Bacteria</taxon>
        <taxon>Pseudomonadati</taxon>
        <taxon>Pseudomonadota</taxon>
        <taxon>Alphaproteobacteria</taxon>
        <taxon>Hyphomicrobiales</taxon>
        <taxon>Phyllobacteriaceae</taxon>
        <taxon>Mesorhizobium</taxon>
    </lineage>
</organism>
<evidence type="ECO:0000259" key="10">
    <source>
        <dbReference type="PROSITE" id="PS50929"/>
    </source>
</evidence>
<dbReference type="EMBL" id="QMBQ01000001">
    <property type="protein sequence ID" value="RAZ79784.1"/>
    <property type="molecule type" value="Genomic_DNA"/>
</dbReference>
<dbReference type="GO" id="GO:0016887">
    <property type="term" value="F:ATP hydrolysis activity"/>
    <property type="evidence" value="ECO:0007669"/>
    <property type="project" value="InterPro"/>
</dbReference>
<dbReference type="PANTHER" id="PTHR24221:SF647">
    <property type="entry name" value="BLL6336 PROTEIN"/>
    <property type="match status" value="1"/>
</dbReference>
<proteinExistence type="inferred from homology"/>
<dbReference type="SUPFAM" id="SSF90123">
    <property type="entry name" value="ABC transporter transmembrane region"/>
    <property type="match status" value="1"/>
</dbReference>
<feature type="transmembrane region" description="Helical" evidence="8">
    <location>
        <begin position="154"/>
        <end position="174"/>
    </location>
</feature>
<sequence length="585" mass="61720">MSRKRPPTGLPPVSLRGVFLRAVSDVGLFSLLINLLLLVVPLYLLQVYDRVLPSSSVETLVYLSVIAVAALGFLGLLDAIRAVYTQRIAATVNDRLGARMFAASLGARSTPSPLADLASVCAFIRSRGVSVLFDLPFAPVFLGLLYLIHPVLFWVTLGGTALLVVLVVANQLAIGRNDALSAERSALASRAEQAFTRNADTLRAMGMVENAARAWGRHVAEALVLHDRSASANAVFSGASRALRMMLQLAILGAGAWLVLKGEMTAGMIFASSLVSSRALQPLDQLIGSWRQIGEARRAWERLQVALAGQPTDARKLALPDPTGAIAAQDLFFIAPNASFGAEPILKRLSFAIQPGEAVAIVGPSGAGKSTLARLLVGAAQPSGGSVRIDGAELRTWDENQLGRHIGYLAQEVELFPGSVSENIARFDAGADDAAIVEAAKRAEAHELILSLRDGYQTMVAGTLSGGERQRIGLARAFYGNPRILVLDEPSTHLDGAGETALEAVLAAARAAGVTTIVITHRPSIATACDRVMVLRGGVIEAFGSSAEVLRQSTVDKGKGARQNTVVTGSFAPVIRASQTIRHGS</sequence>
<dbReference type="InterPro" id="IPR036640">
    <property type="entry name" value="ABC1_TM_sf"/>
</dbReference>
<feature type="transmembrane region" description="Helical" evidence="8">
    <location>
        <begin position="129"/>
        <end position="148"/>
    </location>
</feature>
<evidence type="ECO:0000256" key="4">
    <source>
        <dbReference type="ARBA" id="ARBA00022741"/>
    </source>
</evidence>